<organism evidence="2">
    <name type="scientific">Octopus bimaculoides</name>
    <name type="common">California two-spotted octopus</name>
    <dbReference type="NCBI Taxonomy" id="37653"/>
    <lineage>
        <taxon>Eukaryota</taxon>
        <taxon>Metazoa</taxon>
        <taxon>Spiralia</taxon>
        <taxon>Lophotrochozoa</taxon>
        <taxon>Mollusca</taxon>
        <taxon>Cephalopoda</taxon>
        <taxon>Coleoidea</taxon>
        <taxon>Octopodiformes</taxon>
        <taxon>Octopoda</taxon>
        <taxon>Incirrata</taxon>
        <taxon>Octopodidae</taxon>
        <taxon>Octopus</taxon>
    </lineage>
</organism>
<keyword evidence="1" id="KW-0812">Transmembrane</keyword>
<keyword evidence="1" id="KW-0472">Membrane</keyword>
<feature type="transmembrane region" description="Helical" evidence="1">
    <location>
        <begin position="44"/>
        <end position="63"/>
    </location>
</feature>
<proteinExistence type="predicted"/>
<evidence type="ECO:0000313" key="2">
    <source>
        <dbReference type="EMBL" id="KOF77895.1"/>
    </source>
</evidence>
<accession>A0A0L8GMN8</accession>
<evidence type="ECO:0000256" key="1">
    <source>
        <dbReference type="SAM" id="Phobius"/>
    </source>
</evidence>
<gene>
    <name evidence="2" type="ORF">OCBIM_22031554mg</name>
</gene>
<protein>
    <submittedName>
        <fullName evidence="2">Uncharacterized protein</fullName>
    </submittedName>
</protein>
<dbReference type="EMBL" id="KQ421273">
    <property type="protein sequence ID" value="KOF77895.1"/>
    <property type="molecule type" value="Genomic_DNA"/>
</dbReference>
<name>A0A0L8GMN8_OCTBM</name>
<feature type="transmembrane region" description="Helical" evidence="1">
    <location>
        <begin position="15"/>
        <end position="32"/>
    </location>
</feature>
<reference evidence="2" key="1">
    <citation type="submission" date="2015-07" db="EMBL/GenBank/DDBJ databases">
        <title>MeaNS - Measles Nucleotide Surveillance Program.</title>
        <authorList>
            <person name="Tran T."/>
            <person name="Druce J."/>
        </authorList>
    </citation>
    <scope>NUCLEOTIDE SEQUENCE</scope>
    <source>
        <strain evidence="2">UCB-OBI-ISO-001</strain>
        <tissue evidence="2">Gonad</tissue>
    </source>
</reference>
<dbReference type="AlphaFoldDB" id="A0A0L8GMN8"/>
<sequence>MMHSCVFMCIWVHEYMYISCSLYGCVRILLFLHIQTYVWETRTCVQICRLIYTCIFVIISYNACIDVCE</sequence>
<keyword evidence="1" id="KW-1133">Transmembrane helix</keyword>